<feature type="non-terminal residue" evidence="1">
    <location>
        <position position="1"/>
    </location>
</feature>
<reference evidence="1" key="1">
    <citation type="journal article" date="2020" name="Fungal Divers.">
        <title>Resolving the Mortierellaceae phylogeny through synthesis of multi-gene phylogenetics and phylogenomics.</title>
        <authorList>
            <person name="Vandepol N."/>
            <person name="Liber J."/>
            <person name="Desiro A."/>
            <person name="Na H."/>
            <person name="Kennedy M."/>
            <person name="Barry K."/>
            <person name="Grigoriev I.V."/>
            <person name="Miller A.N."/>
            <person name="O'Donnell K."/>
            <person name="Stajich J.E."/>
            <person name="Bonito G."/>
        </authorList>
    </citation>
    <scope>NUCLEOTIDE SEQUENCE</scope>
    <source>
        <strain evidence="1">MES-2147</strain>
    </source>
</reference>
<protein>
    <submittedName>
        <fullName evidence="1">Uncharacterized protein</fullName>
    </submittedName>
</protein>
<dbReference type="OrthoDB" id="10523698at2759"/>
<organism evidence="1 2">
    <name type="scientific">Modicella reniformis</name>
    <dbReference type="NCBI Taxonomy" id="1440133"/>
    <lineage>
        <taxon>Eukaryota</taxon>
        <taxon>Fungi</taxon>
        <taxon>Fungi incertae sedis</taxon>
        <taxon>Mucoromycota</taxon>
        <taxon>Mortierellomycotina</taxon>
        <taxon>Mortierellomycetes</taxon>
        <taxon>Mortierellales</taxon>
        <taxon>Mortierellaceae</taxon>
        <taxon>Modicella</taxon>
    </lineage>
</organism>
<evidence type="ECO:0000313" key="2">
    <source>
        <dbReference type="Proteomes" id="UP000749646"/>
    </source>
</evidence>
<name>A0A9P6MAL2_9FUNG</name>
<dbReference type="EMBL" id="JAAAHW010003321">
    <property type="protein sequence ID" value="KAF9985138.1"/>
    <property type="molecule type" value="Genomic_DNA"/>
</dbReference>
<sequence length="84" mass="9175">VIPPVRSTMQAVQLGAVIFAGVLAPQAASERLWEKRPLNLQRVKLLDGLSSTVAMTCIVYVLDQRFLLEAVKTTTTHGNTMDGH</sequence>
<keyword evidence="2" id="KW-1185">Reference proteome</keyword>
<accession>A0A9P6MAL2</accession>
<comment type="caution">
    <text evidence="1">The sequence shown here is derived from an EMBL/GenBank/DDBJ whole genome shotgun (WGS) entry which is preliminary data.</text>
</comment>
<gene>
    <name evidence="1" type="ORF">BGZ65_011633</name>
</gene>
<dbReference type="Proteomes" id="UP000749646">
    <property type="component" value="Unassembled WGS sequence"/>
</dbReference>
<evidence type="ECO:0000313" key="1">
    <source>
        <dbReference type="EMBL" id="KAF9985138.1"/>
    </source>
</evidence>
<proteinExistence type="predicted"/>
<dbReference type="AlphaFoldDB" id="A0A9P6MAL2"/>